<feature type="non-terminal residue" evidence="4">
    <location>
        <position position="1"/>
    </location>
</feature>
<reference evidence="4 5" key="1">
    <citation type="journal article" date="2014" name="Proc. Natl. Acad. Sci. U.S.A.">
        <title>Trajectory and genomic determinants of fungal-pathogen speciation and host adaptation.</title>
        <authorList>
            <person name="Hu X."/>
            <person name="Xiao G."/>
            <person name="Zheng P."/>
            <person name="Shang Y."/>
            <person name="Su Y."/>
            <person name="Zhang X."/>
            <person name="Liu X."/>
            <person name="Zhan S."/>
            <person name="St Leger R.J."/>
            <person name="Wang C."/>
        </authorList>
    </citation>
    <scope>NUCLEOTIDE SEQUENCE [LARGE SCALE GENOMIC DNA]</scope>
    <source>
        <strain evidence="4 5">ARSEF 549</strain>
    </source>
</reference>
<feature type="region of interest" description="Disordered" evidence="1">
    <location>
        <begin position="572"/>
        <end position="629"/>
    </location>
</feature>
<evidence type="ECO:0000259" key="3">
    <source>
        <dbReference type="Pfam" id="PF22807"/>
    </source>
</evidence>
<dbReference type="InterPro" id="IPR054539">
    <property type="entry name" value="Beta-prop_PDH"/>
</dbReference>
<feature type="signal peptide" evidence="2">
    <location>
        <begin position="1"/>
        <end position="18"/>
    </location>
</feature>
<dbReference type="AlphaFoldDB" id="A0A0B4FKI7"/>
<dbReference type="Gene3D" id="2.120.10.30">
    <property type="entry name" value="TolB, C-terminal domain"/>
    <property type="match status" value="1"/>
</dbReference>
<feature type="compositionally biased region" description="Low complexity" evidence="1">
    <location>
        <begin position="612"/>
        <end position="621"/>
    </location>
</feature>
<protein>
    <submittedName>
        <fullName evidence="4">NHL repeat-containing protein</fullName>
    </submittedName>
</protein>
<keyword evidence="2" id="KW-0732">Signal</keyword>
<organism evidence="4 5">
    <name type="scientific">Metarhizium anisopliae (strain ARSEF 549)</name>
    <dbReference type="NCBI Taxonomy" id="3151832"/>
    <lineage>
        <taxon>Eukaryota</taxon>
        <taxon>Fungi</taxon>
        <taxon>Dikarya</taxon>
        <taxon>Ascomycota</taxon>
        <taxon>Pezizomycotina</taxon>
        <taxon>Sordariomycetes</taxon>
        <taxon>Hypocreomycetidae</taxon>
        <taxon>Hypocreales</taxon>
        <taxon>Clavicipitaceae</taxon>
        <taxon>Metarhizium</taxon>
    </lineage>
</organism>
<dbReference type="InterPro" id="IPR011042">
    <property type="entry name" value="6-blade_b-propeller_TolB-like"/>
</dbReference>
<dbReference type="Pfam" id="PF22807">
    <property type="entry name" value="TrAA12"/>
    <property type="match status" value="1"/>
</dbReference>
<gene>
    <name evidence="4" type="ORF">MAN_00552</name>
</gene>
<feature type="chain" id="PRO_5002090739" evidence="2">
    <location>
        <begin position="19"/>
        <end position="658"/>
    </location>
</feature>
<dbReference type="VEuPathDB" id="FungiDB:MAN_00552"/>
<name>A0A0B4FKI7_METAF</name>
<evidence type="ECO:0000256" key="2">
    <source>
        <dbReference type="SAM" id="SignalP"/>
    </source>
</evidence>
<evidence type="ECO:0000313" key="5">
    <source>
        <dbReference type="Proteomes" id="UP000031186"/>
    </source>
</evidence>
<dbReference type="InterPro" id="IPR011041">
    <property type="entry name" value="Quinoprot_gluc/sorb_DH_b-prop"/>
</dbReference>
<comment type="caution">
    <text evidence="4">The sequence shown here is derived from an EMBL/GenBank/DDBJ whole genome shotgun (WGS) entry which is preliminary data.</text>
</comment>
<feature type="compositionally biased region" description="Gly residues" evidence="1">
    <location>
        <begin position="592"/>
        <end position="606"/>
    </location>
</feature>
<dbReference type="HOGENOM" id="CLU_411067_0_0_1"/>
<dbReference type="Proteomes" id="UP000031186">
    <property type="component" value="Unassembled WGS sequence"/>
</dbReference>
<evidence type="ECO:0000256" key="1">
    <source>
        <dbReference type="SAM" id="MobiDB-lite"/>
    </source>
</evidence>
<dbReference type="OrthoDB" id="507128at2759"/>
<feature type="domain" description="Pyrroloquinoline quinone-dependent pyranose dehydrogenase beta-propeller" evidence="3">
    <location>
        <begin position="30"/>
        <end position="388"/>
    </location>
</feature>
<dbReference type="SUPFAM" id="SSF50952">
    <property type="entry name" value="Soluble quinoprotein glucose dehydrogenase"/>
    <property type="match status" value="1"/>
</dbReference>
<accession>A0A0B4FKI7</accession>
<dbReference type="EMBL" id="AZNF01000001">
    <property type="protein sequence ID" value="KID70953.1"/>
    <property type="molecule type" value="Genomic_DNA"/>
</dbReference>
<keyword evidence="5" id="KW-1185">Reference proteome</keyword>
<proteinExistence type="predicted"/>
<evidence type="ECO:0000313" key="4">
    <source>
        <dbReference type="EMBL" id="KID70953.1"/>
    </source>
</evidence>
<sequence length="658" mass="70137">MAPLYLFLAALYTGLTLAAQCQPIQPKSDPQTAPGVTFKVLANDLSKPRGVIADPKGNLLVVEAGAKGVRRIELDDGKGLDTCVTKSSSLVDDETLNHGIELSSDGKTLFVSSSTDVYAYDYDAEKGTVGKANNIITGMDQGGHATRTLLIPKHNSNLLLVSRGSDGNIDKDTVEIGSAKSQIRIFKIDQLLKIDSPVRYSDGEVLGWGLRNSVGVAEDPVTGYVWSVENSIDDMQRNGVDVHNSNPGEELNFHGLPNDTTSDVYGKNFGYPSCVAIFDTSNVNGYPGGAKIGLQMVGDQMPNNYTDQWCQEDTVSPYITFGSHLAPLDIKFNFQGSAALISFHGSWNRKPPNGYRLSRVAFSEGYPKADKSSPTAEQELMWNKDNSMLLTKIFLASLATGELILNYDGSLEGRVEEFEVEEMVIDAVGRPSQLGALKNPLRQRDSADPMFGSAALSADGVLHVLNKRQSCEAGYWYCSDAAAMATVCPRTHDAAPKDRYYYWTLTWYYYYYYWTYSTVIEASVVTSARTSTTSVLSVSTTAAAAASSYFSSVSSTLSFSTPASATSLASLTGSTRKGADSDGPTATDTPNSGGGSENTAGNGGGNEKSSPTTAATGATGTHRPDSPGAAASLWSSMDILTTMFVALGVSTGALAVTL</sequence>